<keyword evidence="8" id="KW-0443">Lipid metabolism</keyword>
<dbReference type="PANTHER" id="PTHR42853:SF3">
    <property type="entry name" value="ACETYL-COENZYME A CARBOXYLASE CARBOXYL TRANSFERASE SUBUNIT ALPHA, CHLOROPLASTIC"/>
    <property type="match status" value="1"/>
</dbReference>
<gene>
    <name evidence="12" type="ORF">SAMN02745247_02900</name>
</gene>
<dbReference type="GO" id="GO:0006633">
    <property type="term" value="P:fatty acid biosynthetic process"/>
    <property type="evidence" value="ECO:0007669"/>
    <property type="project" value="UniProtKB-KW"/>
</dbReference>
<dbReference type="RefSeq" id="WP_072705465.1">
    <property type="nucleotide sequence ID" value="NZ_FRDH01000015.1"/>
</dbReference>
<dbReference type="PANTHER" id="PTHR42853">
    <property type="entry name" value="ACETYL-COENZYME A CARBOXYLASE CARBOXYL TRANSFERASE SUBUNIT ALPHA"/>
    <property type="match status" value="1"/>
</dbReference>
<dbReference type="SUPFAM" id="SSF52096">
    <property type="entry name" value="ClpP/crotonase"/>
    <property type="match status" value="1"/>
</dbReference>
<keyword evidence="4 12" id="KW-0808">Transferase</keyword>
<dbReference type="InterPro" id="IPR029045">
    <property type="entry name" value="ClpP/crotonase-like_dom_sf"/>
</dbReference>
<dbReference type="InterPro" id="IPR011763">
    <property type="entry name" value="COA_CT_C"/>
</dbReference>
<accession>A0A1M7T370</accession>
<dbReference type="GO" id="GO:0016743">
    <property type="term" value="F:carboxyl- or carbamoyltransferase activity"/>
    <property type="evidence" value="ECO:0007669"/>
    <property type="project" value="InterPro"/>
</dbReference>
<dbReference type="PRINTS" id="PR01069">
    <property type="entry name" value="ACCCTRFRASEA"/>
</dbReference>
<dbReference type="Proteomes" id="UP000184097">
    <property type="component" value="Unassembled WGS sequence"/>
</dbReference>
<evidence type="ECO:0000256" key="7">
    <source>
        <dbReference type="ARBA" id="ARBA00022840"/>
    </source>
</evidence>
<dbReference type="UniPathway" id="UPA00655">
    <property type="reaction ID" value="UER00711"/>
</dbReference>
<dbReference type="Pfam" id="PF03255">
    <property type="entry name" value="ACCA"/>
    <property type="match status" value="1"/>
</dbReference>
<protein>
    <recommendedName>
        <fullName evidence="2">acetyl-CoA carboxytransferase</fullName>
        <ecNumber evidence="2">2.1.3.15</ecNumber>
    </recommendedName>
</protein>
<organism evidence="12 13">
    <name type="scientific">Butyrivibrio hungatei DSM 14810</name>
    <dbReference type="NCBI Taxonomy" id="1121132"/>
    <lineage>
        <taxon>Bacteria</taxon>
        <taxon>Bacillati</taxon>
        <taxon>Bacillota</taxon>
        <taxon>Clostridia</taxon>
        <taxon>Lachnospirales</taxon>
        <taxon>Lachnospiraceae</taxon>
        <taxon>Butyrivibrio</taxon>
    </lineage>
</organism>
<evidence type="ECO:0000256" key="5">
    <source>
        <dbReference type="ARBA" id="ARBA00022741"/>
    </source>
</evidence>
<dbReference type="PROSITE" id="PS50989">
    <property type="entry name" value="COA_CT_CTER"/>
    <property type="match status" value="1"/>
</dbReference>
<evidence type="ECO:0000313" key="13">
    <source>
        <dbReference type="Proteomes" id="UP000184097"/>
    </source>
</evidence>
<evidence type="ECO:0000313" key="12">
    <source>
        <dbReference type="EMBL" id="SHN65148.1"/>
    </source>
</evidence>
<dbReference type="NCBIfam" id="NF041504">
    <property type="entry name" value="AccA_sub"/>
    <property type="match status" value="1"/>
</dbReference>
<dbReference type="EC" id="2.1.3.15" evidence="2"/>
<sequence>MEDYEIVLGARKDNRLTAIDYISSIVQNFIEFHGDRYYGDDKAVIAGIGQIGNIPVTAIGIEKGKNTEDRIFHNFGSAHPEGYRKALRLMKQAEKFHRPVICFVDTAGAFCGIDAEERGQGRAIAENLYEMSDLKTPILSIVIGEGGSGGALALCHSDRIWMMEDAYFSVVSPESCANILWKSTDKADEAAKALGLTADRLYKLGLIDKVYKKGRLKELKKDIEAEIEVLLSMTSDQLIDGRYRRFRKVGY</sequence>
<proteinExistence type="predicted"/>
<evidence type="ECO:0000256" key="9">
    <source>
        <dbReference type="ARBA" id="ARBA00023160"/>
    </source>
</evidence>
<dbReference type="InterPro" id="IPR001095">
    <property type="entry name" value="Acetyl_CoA_COase_a_su"/>
</dbReference>
<evidence type="ECO:0000256" key="3">
    <source>
        <dbReference type="ARBA" id="ARBA00022516"/>
    </source>
</evidence>
<feature type="domain" description="CoA carboxyltransferase C-terminal" evidence="11">
    <location>
        <begin position="1"/>
        <end position="229"/>
    </location>
</feature>
<comment type="catalytic activity">
    <reaction evidence="10">
        <text>N(6)-carboxybiotinyl-L-lysyl-[protein] + acetyl-CoA = N(6)-biotinyl-L-lysyl-[protein] + malonyl-CoA</text>
        <dbReference type="Rhea" id="RHEA:54728"/>
        <dbReference type="Rhea" id="RHEA-COMP:10505"/>
        <dbReference type="Rhea" id="RHEA-COMP:10506"/>
        <dbReference type="ChEBI" id="CHEBI:57288"/>
        <dbReference type="ChEBI" id="CHEBI:57384"/>
        <dbReference type="ChEBI" id="CHEBI:83144"/>
        <dbReference type="ChEBI" id="CHEBI:83145"/>
        <dbReference type="EC" id="2.1.3.15"/>
    </reaction>
</comment>
<keyword evidence="3" id="KW-0444">Lipid biosynthesis</keyword>
<evidence type="ECO:0000256" key="1">
    <source>
        <dbReference type="ARBA" id="ARBA00004956"/>
    </source>
</evidence>
<dbReference type="GO" id="GO:0005524">
    <property type="term" value="F:ATP binding"/>
    <property type="evidence" value="ECO:0007669"/>
    <property type="project" value="UniProtKB-KW"/>
</dbReference>
<dbReference type="AlphaFoldDB" id="A0A1M7T370"/>
<keyword evidence="5" id="KW-0547">Nucleotide-binding</keyword>
<dbReference type="Gene3D" id="3.90.226.10">
    <property type="entry name" value="2-enoyl-CoA Hydratase, Chain A, domain 1"/>
    <property type="match status" value="1"/>
</dbReference>
<evidence type="ECO:0000256" key="6">
    <source>
        <dbReference type="ARBA" id="ARBA00022832"/>
    </source>
</evidence>
<dbReference type="EMBL" id="FRDH01000015">
    <property type="protein sequence ID" value="SHN65148.1"/>
    <property type="molecule type" value="Genomic_DNA"/>
</dbReference>
<keyword evidence="9" id="KW-0275">Fatty acid biosynthesis</keyword>
<evidence type="ECO:0000259" key="11">
    <source>
        <dbReference type="PROSITE" id="PS50989"/>
    </source>
</evidence>
<evidence type="ECO:0000256" key="2">
    <source>
        <dbReference type="ARBA" id="ARBA00011883"/>
    </source>
</evidence>
<reference evidence="12 13" key="1">
    <citation type="submission" date="2016-12" db="EMBL/GenBank/DDBJ databases">
        <authorList>
            <person name="Song W.-J."/>
            <person name="Kurnit D.M."/>
        </authorList>
    </citation>
    <scope>NUCLEOTIDE SEQUENCE [LARGE SCALE GENOMIC DNA]</scope>
    <source>
        <strain evidence="12 13">DSM 14810</strain>
    </source>
</reference>
<keyword evidence="6" id="KW-0276">Fatty acid metabolism</keyword>
<comment type="pathway">
    <text evidence="1">Lipid metabolism; malonyl-CoA biosynthesis; malonyl-CoA from acetyl-CoA: step 1/1.</text>
</comment>
<dbReference type="GO" id="GO:0009317">
    <property type="term" value="C:acetyl-CoA carboxylase complex"/>
    <property type="evidence" value="ECO:0007669"/>
    <property type="project" value="InterPro"/>
</dbReference>
<evidence type="ECO:0000256" key="8">
    <source>
        <dbReference type="ARBA" id="ARBA00023098"/>
    </source>
</evidence>
<evidence type="ECO:0000256" key="10">
    <source>
        <dbReference type="ARBA" id="ARBA00049152"/>
    </source>
</evidence>
<dbReference type="GO" id="GO:0003989">
    <property type="term" value="F:acetyl-CoA carboxylase activity"/>
    <property type="evidence" value="ECO:0007669"/>
    <property type="project" value="InterPro"/>
</dbReference>
<name>A0A1M7T370_9FIRM</name>
<keyword evidence="7" id="KW-0067">ATP-binding</keyword>
<dbReference type="GO" id="GO:2001295">
    <property type="term" value="P:malonyl-CoA biosynthetic process"/>
    <property type="evidence" value="ECO:0007669"/>
    <property type="project" value="UniProtKB-UniPathway"/>
</dbReference>
<evidence type="ECO:0000256" key="4">
    <source>
        <dbReference type="ARBA" id="ARBA00022679"/>
    </source>
</evidence>